<evidence type="ECO:0000256" key="6">
    <source>
        <dbReference type="SAM" id="Phobius"/>
    </source>
</evidence>
<evidence type="ECO:0000313" key="8">
    <source>
        <dbReference type="EMBL" id="AFD06357.1"/>
    </source>
</evidence>
<evidence type="ECO:0000256" key="1">
    <source>
        <dbReference type="ARBA" id="ARBA00004651"/>
    </source>
</evidence>
<dbReference type="KEGG" id="scn:Solca_1268"/>
<accession>H8KVH7</accession>
<feature type="domain" description="DUF2179" evidence="7">
    <location>
        <begin position="228"/>
        <end position="287"/>
    </location>
</feature>
<organism evidence="8 9">
    <name type="scientific">Solitalea canadensis (strain ATCC 29591 / DSM 3403 / JCM 21819 / LMG 8368 / NBRC 15130 / NCIMB 12057 / USAM 9D)</name>
    <name type="common">Flexibacter canadensis</name>
    <dbReference type="NCBI Taxonomy" id="929556"/>
    <lineage>
        <taxon>Bacteria</taxon>
        <taxon>Pseudomonadati</taxon>
        <taxon>Bacteroidota</taxon>
        <taxon>Sphingobacteriia</taxon>
        <taxon>Sphingobacteriales</taxon>
        <taxon>Sphingobacteriaceae</taxon>
        <taxon>Solitalea</taxon>
    </lineage>
</organism>
<dbReference type="PANTHER" id="PTHR33545:SF3">
    <property type="entry name" value="UPF0750 MEMBRANE PROTEIN YQFU"/>
    <property type="match status" value="1"/>
</dbReference>
<dbReference type="InterPro" id="IPR015867">
    <property type="entry name" value="N-reg_PII/ATP_PRibTrfase_C"/>
</dbReference>
<feature type="transmembrane region" description="Helical" evidence="6">
    <location>
        <begin position="115"/>
        <end position="139"/>
    </location>
</feature>
<feature type="transmembrane region" description="Helical" evidence="6">
    <location>
        <begin position="160"/>
        <end position="186"/>
    </location>
</feature>
<dbReference type="eggNOG" id="COG1284">
    <property type="taxonomic scope" value="Bacteria"/>
</dbReference>
<dbReference type="PANTHER" id="PTHR33545">
    <property type="entry name" value="UPF0750 MEMBRANE PROTEIN YITT-RELATED"/>
    <property type="match status" value="1"/>
</dbReference>
<evidence type="ECO:0000256" key="3">
    <source>
        <dbReference type="ARBA" id="ARBA00022692"/>
    </source>
</evidence>
<dbReference type="InterPro" id="IPR051461">
    <property type="entry name" value="UPF0750_membrane"/>
</dbReference>
<keyword evidence="5 6" id="KW-0472">Membrane</keyword>
<dbReference type="Pfam" id="PF10035">
    <property type="entry name" value="DUF2179"/>
    <property type="match status" value="1"/>
</dbReference>
<dbReference type="Pfam" id="PF02588">
    <property type="entry name" value="YitT_membrane"/>
    <property type="match status" value="1"/>
</dbReference>
<dbReference type="AlphaFoldDB" id="H8KVH7"/>
<dbReference type="STRING" id="929556.Solca_1268"/>
<dbReference type="RefSeq" id="WP_014679584.1">
    <property type="nucleotide sequence ID" value="NC_017770.1"/>
</dbReference>
<protein>
    <recommendedName>
        <fullName evidence="7">DUF2179 domain-containing protein</fullName>
    </recommendedName>
</protein>
<evidence type="ECO:0000256" key="4">
    <source>
        <dbReference type="ARBA" id="ARBA00022989"/>
    </source>
</evidence>
<keyword evidence="9" id="KW-1185">Reference proteome</keyword>
<dbReference type="PIRSF" id="PIRSF006483">
    <property type="entry name" value="Membrane_protein_YitT"/>
    <property type="match status" value="1"/>
</dbReference>
<dbReference type="Proteomes" id="UP000007590">
    <property type="component" value="Chromosome"/>
</dbReference>
<evidence type="ECO:0000313" key="9">
    <source>
        <dbReference type="Proteomes" id="UP000007590"/>
    </source>
</evidence>
<evidence type="ECO:0000256" key="5">
    <source>
        <dbReference type="ARBA" id="ARBA00023136"/>
    </source>
</evidence>
<dbReference type="HOGENOM" id="CLU_063199_1_0_10"/>
<reference evidence="8" key="1">
    <citation type="submission" date="2012-02" db="EMBL/GenBank/DDBJ databases">
        <title>The complete genome of Solitalea canadensis DSM 3403.</title>
        <authorList>
            <consortium name="US DOE Joint Genome Institute (JGI-PGF)"/>
            <person name="Lucas S."/>
            <person name="Copeland A."/>
            <person name="Lapidus A."/>
            <person name="Glavina del Rio T."/>
            <person name="Dalin E."/>
            <person name="Tice H."/>
            <person name="Bruce D."/>
            <person name="Goodwin L."/>
            <person name="Pitluck S."/>
            <person name="Peters L."/>
            <person name="Ovchinnikova G."/>
            <person name="Lu M."/>
            <person name="Kyrpides N."/>
            <person name="Mavromatis K."/>
            <person name="Ivanova N."/>
            <person name="Brettin T."/>
            <person name="Detter J.C."/>
            <person name="Han C."/>
            <person name="Larimer F."/>
            <person name="Land M."/>
            <person name="Hauser L."/>
            <person name="Markowitz V."/>
            <person name="Cheng J.-F."/>
            <person name="Hugenholtz P."/>
            <person name="Woyke T."/>
            <person name="Wu D."/>
            <person name="Spring S."/>
            <person name="Schroeder M."/>
            <person name="Kopitz M."/>
            <person name="Brambilla E."/>
            <person name="Klenk H.-P."/>
            <person name="Eisen J.A."/>
        </authorList>
    </citation>
    <scope>NUCLEOTIDE SEQUENCE</scope>
    <source>
        <strain evidence="8">DSM 3403</strain>
    </source>
</reference>
<dbReference type="InterPro" id="IPR003740">
    <property type="entry name" value="YitT"/>
</dbReference>
<dbReference type="OrthoDB" id="265478at2"/>
<sequence>MPVSKSKTVRRLSARKNLINIALIILGIFSAAFGLESFLIPNGFIDGGVTGLSLLANHVFGIPISLLIFVLNIPFVILGYKQIGKKFALMTLLAIAGLAIILSTFKFPVVTTDKLLISIFGGFLLGGGIGMAVRGGAVIDGTEIMAVYLTRKSSLTIGDIILIINIMIFALAAFLLGIETAMYSILTYLSAAKTIDFIIQGIEEYTGVTIISIKSDDIKEAIIQKLGRGVTIYKGERGFGGNVYQSKEIDIIFTVITRLEVSKLNSEIERIDPRAFVIMHSINETKGGMIKRRPLH</sequence>
<evidence type="ECO:0000259" key="7">
    <source>
        <dbReference type="Pfam" id="PF10035"/>
    </source>
</evidence>
<keyword evidence="4 6" id="KW-1133">Transmembrane helix</keyword>
<dbReference type="InterPro" id="IPR019264">
    <property type="entry name" value="DUF2179"/>
</dbReference>
<feature type="transmembrane region" description="Helical" evidence="6">
    <location>
        <begin position="87"/>
        <end position="109"/>
    </location>
</feature>
<comment type="subcellular location">
    <subcellularLocation>
        <location evidence="1">Cell membrane</location>
        <topology evidence="1">Multi-pass membrane protein</topology>
    </subcellularLocation>
</comment>
<gene>
    <name evidence="8" type="ordered locus">Solca_1268</name>
</gene>
<keyword evidence="2" id="KW-1003">Cell membrane</keyword>
<dbReference type="GO" id="GO:0005886">
    <property type="term" value="C:plasma membrane"/>
    <property type="evidence" value="ECO:0007669"/>
    <property type="project" value="UniProtKB-SubCell"/>
</dbReference>
<name>H8KVH7_SOLCM</name>
<dbReference type="Gene3D" id="3.30.70.120">
    <property type="match status" value="1"/>
</dbReference>
<proteinExistence type="predicted"/>
<dbReference type="CDD" id="cd16380">
    <property type="entry name" value="YitT_C"/>
    <property type="match status" value="1"/>
</dbReference>
<dbReference type="EMBL" id="CP003349">
    <property type="protein sequence ID" value="AFD06357.1"/>
    <property type="molecule type" value="Genomic_DNA"/>
</dbReference>
<keyword evidence="3 6" id="KW-0812">Transmembrane</keyword>
<feature type="transmembrane region" description="Helical" evidence="6">
    <location>
        <begin position="21"/>
        <end position="40"/>
    </location>
</feature>
<evidence type="ECO:0000256" key="2">
    <source>
        <dbReference type="ARBA" id="ARBA00022475"/>
    </source>
</evidence>
<feature type="transmembrane region" description="Helical" evidence="6">
    <location>
        <begin position="60"/>
        <end position="80"/>
    </location>
</feature>